<dbReference type="PANTHER" id="PTHR30185">
    <property type="entry name" value="CRYPTIC BETA-GLUCOSIDE BGL OPERON ANTITERMINATOR"/>
    <property type="match status" value="1"/>
</dbReference>
<dbReference type="InterPro" id="IPR036634">
    <property type="entry name" value="PRD_sf"/>
</dbReference>
<evidence type="ECO:0000256" key="5">
    <source>
        <dbReference type="ARBA" id="ARBA00023163"/>
    </source>
</evidence>
<feature type="domain" description="PRD" evidence="7">
    <location>
        <begin position="292"/>
        <end position="401"/>
    </location>
</feature>
<keyword evidence="4" id="KW-0010">Activator</keyword>
<keyword evidence="5" id="KW-0804">Transcription</keyword>
<dbReference type="SUPFAM" id="SSF52794">
    <property type="entry name" value="PTS system IIB component-like"/>
    <property type="match status" value="1"/>
</dbReference>
<dbReference type="Gene3D" id="1.10.1790.10">
    <property type="entry name" value="PRD domain"/>
    <property type="match status" value="1"/>
</dbReference>
<dbReference type="PANTHER" id="PTHR30185:SF18">
    <property type="entry name" value="TRANSCRIPTIONAL REGULATOR MTLR"/>
    <property type="match status" value="1"/>
</dbReference>
<dbReference type="Pfam" id="PF05043">
    <property type="entry name" value="Mga"/>
    <property type="match status" value="1"/>
</dbReference>
<dbReference type="PROSITE" id="PS51372">
    <property type="entry name" value="PRD_2"/>
    <property type="match status" value="1"/>
</dbReference>
<dbReference type="InterPro" id="IPR011608">
    <property type="entry name" value="PRD"/>
</dbReference>
<name>A0A437KCJ5_9BACI</name>
<evidence type="ECO:0000313" key="9">
    <source>
        <dbReference type="Proteomes" id="UP000288024"/>
    </source>
</evidence>
<evidence type="ECO:0000259" key="7">
    <source>
        <dbReference type="PROSITE" id="PS51372"/>
    </source>
</evidence>
<dbReference type="Pfam" id="PF00874">
    <property type="entry name" value="PRD"/>
    <property type="match status" value="1"/>
</dbReference>
<dbReference type="GO" id="GO:0006355">
    <property type="term" value="P:regulation of DNA-templated transcription"/>
    <property type="evidence" value="ECO:0007669"/>
    <property type="project" value="InterPro"/>
</dbReference>
<keyword evidence="9" id="KW-1185">Reference proteome</keyword>
<dbReference type="SUPFAM" id="SSF63520">
    <property type="entry name" value="PTS-regulatory domain, PRD"/>
    <property type="match status" value="1"/>
</dbReference>
<dbReference type="Gene3D" id="3.40.50.2300">
    <property type="match status" value="1"/>
</dbReference>
<evidence type="ECO:0000256" key="3">
    <source>
        <dbReference type="ARBA" id="ARBA00023015"/>
    </source>
</evidence>
<keyword evidence="3" id="KW-0805">Transcription regulation</keyword>
<dbReference type="InterPro" id="IPR036095">
    <property type="entry name" value="PTS_EIIB-like_sf"/>
</dbReference>
<dbReference type="GO" id="GO:0009401">
    <property type="term" value="P:phosphoenolpyruvate-dependent sugar phosphotransferase system"/>
    <property type="evidence" value="ECO:0007669"/>
    <property type="project" value="InterPro"/>
</dbReference>
<dbReference type="AlphaFoldDB" id="A0A437KCJ5"/>
<dbReference type="Pfam" id="PF08279">
    <property type="entry name" value="HTH_11"/>
    <property type="match status" value="1"/>
</dbReference>
<dbReference type="Proteomes" id="UP000288024">
    <property type="component" value="Unassembled WGS sequence"/>
</dbReference>
<dbReference type="PROSITE" id="PS51099">
    <property type="entry name" value="PTS_EIIB_TYPE_2"/>
    <property type="match status" value="1"/>
</dbReference>
<dbReference type="Gene3D" id="1.10.10.10">
    <property type="entry name" value="Winged helix-like DNA-binding domain superfamily/Winged helix DNA-binding domain"/>
    <property type="match status" value="2"/>
</dbReference>
<evidence type="ECO:0000256" key="2">
    <source>
        <dbReference type="ARBA" id="ARBA00022737"/>
    </source>
</evidence>
<dbReference type="CDD" id="cd05568">
    <property type="entry name" value="PTS_IIB_bgl_like"/>
    <property type="match status" value="1"/>
</dbReference>
<sequence length="498" mass="58513">MNKRQCEIIDILLGERKFVTASELGVRLSVSRKTIYRDMQDIADNCSDYRLTKKENNGYLLEEVDSVSLSDQFEHPDERRLDLLLFLLSIAPCKTSIQKISERYFVSQSSILNDFKHIERKLAPYNIKLSRTNEGTFINGDQFSLYRLMAVIIESYLTQIGDLFCQYDIPDSIKDIQVRNSKLGEIKRILHEFQEEQDLLLDQPYYLTLFCSLLAIVEKQTHQLQPFPNEEMIYELIDTNSAIYPMTIALARKLEKQYSFQLKQNEMLNLYYILKAYKLNSRFLLNQQTEVVLNSQVITLADQLILRVAKNSGYRFTEDRDLRERLTMHLHSMVYRLNHQIYIINPILKSIKSNFSNIFQLVKFSANELMEESIYDKHLTDEEIGYITLYFQISYDDRFANQIPILIECTSGVGTSHLLSEKIRKNFPNIHINKIIAQERIKQSDYDDVELVISTVKQHSISDKPTILVSPILNEDDKYKIDQFIKDYYKNQVIICNR</sequence>
<evidence type="ECO:0000256" key="1">
    <source>
        <dbReference type="ARBA" id="ARBA00022679"/>
    </source>
</evidence>
<dbReference type="InterPro" id="IPR013011">
    <property type="entry name" value="PTS_EIIB_2"/>
</dbReference>
<dbReference type="InterPro" id="IPR036390">
    <property type="entry name" value="WH_DNA-bd_sf"/>
</dbReference>
<keyword evidence="1" id="KW-0808">Transferase</keyword>
<dbReference type="GO" id="GO:0008982">
    <property type="term" value="F:protein-N(PI)-phosphohistidine-sugar phosphotransferase activity"/>
    <property type="evidence" value="ECO:0007669"/>
    <property type="project" value="InterPro"/>
</dbReference>
<gene>
    <name evidence="8" type="ORF">EM808_11305</name>
</gene>
<organism evidence="8 9">
    <name type="scientific">Niallia taxi</name>
    <dbReference type="NCBI Taxonomy" id="2499688"/>
    <lineage>
        <taxon>Bacteria</taxon>
        <taxon>Bacillati</taxon>
        <taxon>Bacillota</taxon>
        <taxon>Bacilli</taxon>
        <taxon>Bacillales</taxon>
        <taxon>Bacillaceae</taxon>
        <taxon>Niallia</taxon>
    </lineage>
</organism>
<protein>
    <submittedName>
        <fullName evidence="8">Transcription antiterminator</fullName>
    </submittedName>
</protein>
<dbReference type="EMBL" id="RZTZ01000003">
    <property type="protein sequence ID" value="RVT63835.1"/>
    <property type="molecule type" value="Genomic_DNA"/>
</dbReference>
<dbReference type="InterPro" id="IPR036388">
    <property type="entry name" value="WH-like_DNA-bd_sf"/>
</dbReference>
<accession>A0A437KCJ5</accession>
<comment type="caution">
    <text evidence="8">The sequence shown here is derived from an EMBL/GenBank/DDBJ whole genome shotgun (WGS) entry which is preliminary data.</text>
</comment>
<feature type="domain" description="PTS EIIB type-2" evidence="6">
    <location>
        <begin position="403"/>
        <end position="493"/>
    </location>
</feature>
<dbReference type="RefSeq" id="WP_127738311.1">
    <property type="nucleotide sequence ID" value="NZ_RZTZ01000003.1"/>
</dbReference>
<dbReference type="InterPro" id="IPR007737">
    <property type="entry name" value="Mga_HTH"/>
</dbReference>
<keyword evidence="2" id="KW-0677">Repeat</keyword>
<evidence type="ECO:0000313" key="8">
    <source>
        <dbReference type="EMBL" id="RVT63835.1"/>
    </source>
</evidence>
<dbReference type="InterPro" id="IPR050661">
    <property type="entry name" value="BglG_antiterminators"/>
</dbReference>
<proteinExistence type="predicted"/>
<reference evidence="8 9" key="1">
    <citation type="submission" date="2019-01" db="EMBL/GenBank/DDBJ databases">
        <title>Bacillus sp. M5HDSG1-1, whole genome shotgun sequence.</title>
        <authorList>
            <person name="Tuo L."/>
        </authorList>
    </citation>
    <scope>NUCLEOTIDE SEQUENCE [LARGE SCALE GENOMIC DNA]</scope>
    <source>
        <strain evidence="8 9">M5HDSG1-1</strain>
    </source>
</reference>
<evidence type="ECO:0000256" key="4">
    <source>
        <dbReference type="ARBA" id="ARBA00023159"/>
    </source>
</evidence>
<dbReference type="SUPFAM" id="SSF46785">
    <property type="entry name" value="Winged helix' DNA-binding domain"/>
    <property type="match status" value="1"/>
</dbReference>
<dbReference type="InterPro" id="IPR013196">
    <property type="entry name" value="HTH_11"/>
</dbReference>
<evidence type="ECO:0000259" key="6">
    <source>
        <dbReference type="PROSITE" id="PS51099"/>
    </source>
</evidence>